<dbReference type="Proteomes" id="UP000185812">
    <property type="component" value="Unassembled WGS sequence"/>
</dbReference>
<evidence type="ECO:0000256" key="5">
    <source>
        <dbReference type="ARBA" id="ARBA00044539"/>
    </source>
</evidence>
<dbReference type="InterPro" id="IPR022701">
    <property type="entry name" value="QTMAN_N"/>
</dbReference>
<dbReference type="PANTHER" id="PTHR13615:SF3">
    <property type="entry name" value="GLYCOSYLTRANSFERASE-LIKE DOMAIN-CONTAINING PROTEIN 1"/>
    <property type="match status" value="1"/>
</dbReference>
<evidence type="ECO:0000256" key="4">
    <source>
        <dbReference type="ARBA" id="ARBA00044517"/>
    </source>
</evidence>
<comment type="catalytic activity">
    <reaction evidence="6">
        <text>queuosine(34) in tRNA(Asp) + GDP-alpha-D-mannose = O-4''-alpha-D-mannosylqueuosine(34) in tRNA(Asp) + GDP + H(+)</text>
        <dbReference type="Rhea" id="RHEA:12885"/>
        <dbReference type="Rhea" id="RHEA-COMP:18572"/>
        <dbReference type="Rhea" id="RHEA-COMP:18581"/>
        <dbReference type="ChEBI" id="CHEBI:15378"/>
        <dbReference type="ChEBI" id="CHEBI:57527"/>
        <dbReference type="ChEBI" id="CHEBI:58189"/>
        <dbReference type="ChEBI" id="CHEBI:194431"/>
        <dbReference type="ChEBI" id="CHEBI:194442"/>
        <dbReference type="EC" id="2.4.1.110"/>
    </reaction>
    <physiologicalReaction direction="left-to-right" evidence="6">
        <dbReference type="Rhea" id="RHEA:12886"/>
    </physiologicalReaction>
</comment>
<dbReference type="SUPFAM" id="SSF53756">
    <property type="entry name" value="UDP-Glycosyltransferase/glycogen phosphorylase"/>
    <property type="match status" value="1"/>
</dbReference>
<dbReference type="InterPro" id="IPR001296">
    <property type="entry name" value="Glyco_trans_1"/>
</dbReference>
<dbReference type="RefSeq" id="WP_178139387.1">
    <property type="nucleotide sequence ID" value="NZ_FRAU01000003.1"/>
</dbReference>
<evidence type="ECO:0000256" key="3">
    <source>
        <dbReference type="ARBA" id="ARBA00022679"/>
    </source>
</evidence>
<evidence type="ECO:0000256" key="1">
    <source>
        <dbReference type="ARBA" id="ARBA00009481"/>
    </source>
</evidence>
<feature type="domain" description="tRNA-queuosine alpha-mannosyltransferase N-terminal" evidence="8">
    <location>
        <begin position="3"/>
        <end position="174"/>
    </location>
</feature>
<comment type="similarity">
    <text evidence="1">Belongs to the glycosyltransferase group 1 family. Glycosyltransferase 4 subfamily.</text>
</comment>
<accession>A0A1M6SUD2</accession>
<dbReference type="STRING" id="633813.SAMN04488087_1232"/>
<gene>
    <name evidence="9" type="ORF">SAMN04488087_1232</name>
</gene>
<name>A0A1M6SUD2_9BACT</name>
<evidence type="ECO:0000259" key="7">
    <source>
        <dbReference type="Pfam" id="PF00534"/>
    </source>
</evidence>
<dbReference type="AlphaFoldDB" id="A0A1M6SUD2"/>
<proteinExistence type="inferred from homology"/>
<protein>
    <recommendedName>
        <fullName evidence="5">tRNA-queuosine alpha-mannosyltransferase</fullName>
        <ecNumber evidence="4">2.4.1.110</ecNumber>
    </recommendedName>
</protein>
<dbReference type="Pfam" id="PF00534">
    <property type="entry name" value="Glycos_transf_1"/>
    <property type="match status" value="1"/>
</dbReference>
<dbReference type="PANTHER" id="PTHR13615">
    <property type="entry name" value="GLYCOSYLTRANSFERASE-LIKE 1"/>
    <property type="match status" value="1"/>
</dbReference>
<organism evidence="9 10">
    <name type="scientific">Rhodothermus profundi</name>
    <dbReference type="NCBI Taxonomy" id="633813"/>
    <lineage>
        <taxon>Bacteria</taxon>
        <taxon>Pseudomonadati</taxon>
        <taxon>Rhodothermota</taxon>
        <taxon>Rhodothermia</taxon>
        <taxon>Rhodothermales</taxon>
        <taxon>Rhodothermaceae</taxon>
        <taxon>Rhodothermus</taxon>
    </lineage>
</organism>
<evidence type="ECO:0000256" key="2">
    <source>
        <dbReference type="ARBA" id="ARBA00022676"/>
    </source>
</evidence>
<dbReference type="GO" id="GO:0016438">
    <property type="term" value="F:tRNA-queuosine(34) beta-mannosyltransferase activity"/>
    <property type="evidence" value="ECO:0007669"/>
    <property type="project" value="UniProtKB-EC"/>
</dbReference>
<dbReference type="Gene3D" id="3.40.50.2000">
    <property type="entry name" value="Glycogen Phosphorylase B"/>
    <property type="match status" value="2"/>
</dbReference>
<evidence type="ECO:0000256" key="6">
    <source>
        <dbReference type="ARBA" id="ARBA00048439"/>
    </source>
</evidence>
<evidence type="ECO:0000313" key="10">
    <source>
        <dbReference type="Proteomes" id="UP000185812"/>
    </source>
</evidence>
<feature type="domain" description="Glycosyl transferase family 1" evidence="7">
    <location>
        <begin position="197"/>
        <end position="313"/>
    </location>
</feature>
<keyword evidence="3 9" id="KW-0808">Transferase</keyword>
<dbReference type="CDD" id="cd03801">
    <property type="entry name" value="GT4_PimA-like"/>
    <property type="match status" value="1"/>
</dbReference>
<dbReference type="InterPro" id="IPR051862">
    <property type="entry name" value="GT-like_domain_containing_1"/>
</dbReference>
<evidence type="ECO:0000259" key="8">
    <source>
        <dbReference type="Pfam" id="PF12038"/>
    </source>
</evidence>
<reference evidence="10" key="1">
    <citation type="submission" date="2016-11" db="EMBL/GenBank/DDBJ databases">
        <authorList>
            <person name="Varghese N."/>
            <person name="Submissions S."/>
        </authorList>
    </citation>
    <scope>NUCLEOTIDE SEQUENCE [LARGE SCALE GENOMIC DNA]</scope>
    <source>
        <strain evidence="10">DSM 22212</strain>
    </source>
</reference>
<evidence type="ECO:0000313" key="9">
    <source>
        <dbReference type="EMBL" id="SHK48342.1"/>
    </source>
</evidence>
<keyword evidence="2" id="KW-0328">Glycosyltransferase</keyword>
<dbReference type="Pfam" id="PF12038">
    <property type="entry name" value="QTMAN_N"/>
    <property type="match status" value="1"/>
</dbReference>
<keyword evidence="10" id="KW-1185">Reference proteome</keyword>
<dbReference type="EC" id="2.4.1.110" evidence="4"/>
<sequence>MLNILALEPWYGGSHKNFLDGLIRHSRHRFHAVTMAPRYRRWRMHGGAVTMARKALQAWEEGFHPDVIFATNMVNLPAFLSLTRSRLAHVPVILYFHENALTYPLPEGKERDPAFGYINYLSCLAADRVLFNTRFHLEEFLEALPLLLRAFPDYTHLDAVQAIRAKASVLYPGIDLSAHDQYAGSRRPRYWGPGMPPPTILWNQRWEYDKAPEVFLRVMNRLDDAGHRFRLILAGERFEEQPYELDKAFERYADRILHYGYAEDFEEYSRLLHRADIIVSTARHEFFGVAVLEAIYCGCHPLLPNRLSYPELIPEPLHRPLLHAPTLYEDEEALFHLLSALLTGEERPLPPERLREIPAHLDWKRHVAAYDRLFEEVAGATPARSDEAMAVTA</sequence>
<dbReference type="EMBL" id="FRAU01000003">
    <property type="protein sequence ID" value="SHK48342.1"/>
    <property type="molecule type" value="Genomic_DNA"/>
</dbReference>